<dbReference type="AlphaFoldDB" id="A0A5J5C5V1"/>
<dbReference type="GO" id="GO:0015979">
    <property type="term" value="P:photosynthesis"/>
    <property type="evidence" value="ECO:0007669"/>
    <property type="project" value="UniProtKB-KW"/>
</dbReference>
<evidence type="ECO:0000256" key="1">
    <source>
        <dbReference type="ARBA" id="ARBA00004170"/>
    </source>
</evidence>
<dbReference type="GO" id="GO:0009654">
    <property type="term" value="C:photosystem II oxygen evolving complex"/>
    <property type="evidence" value="ECO:0007669"/>
    <property type="project" value="InterPro"/>
</dbReference>
<proteinExistence type="inferred from homology"/>
<protein>
    <recommendedName>
        <fullName evidence="5">Photosystem II reaction center Psb28 protein</fullName>
    </recommendedName>
</protein>
<keyword evidence="4 5" id="KW-0604">Photosystem II</keyword>
<dbReference type="InterPro" id="IPR038676">
    <property type="entry name" value="Psb28_c1_sf"/>
</dbReference>
<dbReference type="PANTHER" id="PTHR34963">
    <property type="match status" value="1"/>
</dbReference>
<dbReference type="PANTHER" id="PTHR34963:SF2">
    <property type="entry name" value="PHOTOSYSTEM II REACTION CENTER PSB28 PROTEIN, CHLOROPLASTIC"/>
    <property type="match status" value="1"/>
</dbReference>
<keyword evidence="7" id="KW-1185">Reference proteome</keyword>
<organism evidence="6 7">
    <name type="scientific">Nyssa sinensis</name>
    <dbReference type="NCBI Taxonomy" id="561372"/>
    <lineage>
        <taxon>Eukaryota</taxon>
        <taxon>Viridiplantae</taxon>
        <taxon>Streptophyta</taxon>
        <taxon>Embryophyta</taxon>
        <taxon>Tracheophyta</taxon>
        <taxon>Spermatophyta</taxon>
        <taxon>Magnoliopsida</taxon>
        <taxon>eudicotyledons</taxon>
        <taxon>Gunneridae</taxon>
        <taxon>Pentapetalae</taxon>
        <taxon>asterids</taxon>
        <taxon>Cornales</taxon>
        <taxon>Nyssaceae</taxon>
        <taxon>Nyssa</taxon>
    </lineage>
</organism>
<gene>
    <name evidence="6" type="ORF">F0562_002381</name>
</gene>
<dbReference type="Proteomes" id="UP000325577">
    <property type="component" value="Linkage Group LG0"/>
</dbReference>
<comment type="subcellular location">
    <subcellularLocation>
        <location evidence="1">Membrane</location>
        <topology evidence="1">Peripheral membrane protein</topology>
    </subcellularLocation>
</comment>
<evidence type="ECO:0000256" key="5">
    <source>
        <dbReference type="RuleBase" id="RU003509"/>
    </source>
</evidence>
<accession>A0A5J5C5V1</accession>
<dbReference type="InterPro" id="IPR005610">
    <property type="entry name" value="PSII_Psb28_class-1"/>
</dbReference>
<evidence type="ECO:0000256" key="2">
    <source>
        <dbReference type="ARBA" id="ARBA00022531"/>
    </source>
</evidence>
<evidence type="ECO:0000313" key="7">
    <source>
        <dbReference type="Proteomes" id="UP000325577"/>
    </source>
</evidence>
<name>A0A5J5C5V1_9ASTE</name>
<keyword evidence="3" id="KW-0472">Membrane</keyword>
<keyword evidence="2 5" id="KW-0602">Photosynthesis</keyword>
<sequence length="113" mass="12829">MATLQSLGFSSPVSHYSRRTRSLTGMASGAVHQRARSSFSGQPLHLPHSHWAPQRLNFQKYRFSVMMVKPTIQFIQGTDELTIPDVRLTKSRDGTNGMAIFRFDQPSVFDCVW</sequence>
<reference evidence="6 7" key="1">
    <citation type="submission" date="2019-09" db="EMBL/GenBank/DDBJ databases">
        <title>A chromosome-level genome assembly of the Chinese tupelo Nyssa sinensis.</title>
        <authorList>
            <person name="Yang X."/>
            <person name="Kang M."/>
            <person name="Yang Y."/>
            <person name="Xiong H."/>
            <person name="Wang M."/>
            <person name="Zhang Z."/>
            <person name="Wang Z."/>
            <person name="Wu H."/>
            <person name="Ma T."/>
            <person name="Liu J."/>
            <person name="Xi Z."/>
        </authorList>
    </citation>
    <scope>NUCLEOTIDE SEQUENCE [LARGE SCALE GENOMIC DNA]</scope>
    <source>
        <strain evidence="6">J267</strain>
        <tissue evidence="6">Leaf</tissue>
    </source>
</reference>
<dbReference type="Pfam" id="PF03912">
    <property type="entry name" value="Psb28"/>
    <property type="match status" value="1"/>
</dbReference>
<dbReference type="GO" id="GO:0009535">
    <property type="term" value="C:chloroplast thylakoid membrane"/>
    <property type="evidence" value="ECO:0007669"/>
    <property type="project" value="TreeGrafter"/>
</dbReference>
<dbReference type="EMBL" id="CM018031">
    <property type="protein sequence ID" value="KAA8550698.1"/>
    <property type="molecule type" value="Genomic_DNA"/>
</dbReference>
<evidence type="ECO:0000256" key="4">
    <source>
        <dbReference type="ARBA" id="ARBA00023276"/>
    </source>
</evidence>
<comment type="similarity">
    <text evidence="5">Belongs to the Psb28 family.</text>
</comment>
<evidence type="ECO:0000313" key="6">
    <source>
        <dbReference type="EMBL" id="KAA8550698.1"/>
    </source>
</evidence>
<evidence type="ECO:0000256" key="3">
    <source>
        <dbReference type="ARBA" id="ARBA00023136"/>
    </source>
</evidence>
<dbReference type="Gene3D" id="2.40.30.220">
    <property type="entry name" value="Photosystem II Psb28"/>
    <property type="match status" value="1"/>
</dbReference>